<dbReference type="InterPro" id="IPR016024">
    <property type="entry name" value="ARM-type_fold"/>
</dbReference>
<accession>A0A0C2X5W5</accession>
<evidence type="ECO:0000256" key="3">
    <source>
        <dbReference type="ARBA" id="ARBA00022618"/>
    </source>
</evidence>
<dbReference type="Pfam" id="PF12862">
    <property type="entry name" value="ANAPC5"/>
    <property type="match status" value="1"/>
</dbReference>
<dbReference type="SUPFAM" id="SSF48371">
    <property type="entry name" value="ARM repeat"/>
    <property type="match status" value="1"/>
</dbReference>
<feature type="domain" description="Anaphase-promoting complex subunit 5" evidence="7">
    <location>
        <begin position="205"/>
        <end position="280"/>
    </location>
</feature>
<reference evidence="8 9" key="1">
    <citation type="submission" date="2014-04" db="EMBL/GenBank/DDBJ databases">
        <title>Evolutionary Origins and Diversification of the Mycorrhizal Mutualists.</title>
        <authorList>
            <consortium name="DOE Joint Genome Institute"/>
            <consortium name="Mycorrhizal Genomics Consortium"/>
            <person name="Kohler A."/>
            <person name="Kuo A."/>
            <person name="Nagy L.G."/>
            <person name="Floudas D."/>
            <person name="Copeland A."/>
            <person name="Barry K.W."/>
            <person name="Cichocki N."/>
            <person name="Veneault-Fourrey C."/>
            <person name="LaButti K."/>
            <person name="Lindquist E.A."/>
            <person name="Lipzen A."/>
            <person name="Lundell T."/>
            <person name="Morin E."/>
            <person name="Murat C."/>
            <person name="Riley R."/>
            <person name="Ohm R."/>
            <person name="Sun H."/>
            <person name="Tunlid A."/>
            <person name="Henrissat B."/>
            <person name="Grigoriev I.V."/>
            <person name="Hibbett D.S."/>
            <person name="Martin F."/>
        </authorList>
    </citation>
    <scope>NUCLEOTIDE SEQUENCE [LARGE SCALE GENOMIC DNA]</scope>
    <source>
        <strain evidence="8 9">Koide BX008</strain>
    </source>
</reference>
<evidence type="ECO:0000256" key="2">
    <source>
        <dbReference type="ARBA" id="ARBA00016066"/>
    </source>
</evidence>
<dbReference type="GO" id="GO:0070979">
    <property type="term" value="P:protein K11-linked ubiquitination"/>
    <property type="evidence" value="ECO:0007669"/>
    <property type="project" value="TreeGrafter"/>
</dbReference>
<organism evidence="8 9">
    <name type="scientific">Amanita muscaria (strain Koide BX008)</name>
    <dbReference type="NCBI Taxonomy" id="946122"/>
    <lineage>
        <taxon>Eukaryota</taxon>
        <taxon>Fungi</taxon>
        <taxon>Dikarya</taxon>
        <taxon>Basidiomycota</taxon>
        <taxon>Agaricomycotina</taxon>
        <taxon>Agaricomycetes</taxon>
        <taxon>Agaricomycetidae</taxon>
        <taxon>Agaricales</taxon>
        <taxon>Pluteineae</taxon>
        <taxon>Amanitaceae</taxon>
        <taxon>Amanita</taxon>
    </lineage>
</organism>
<protein>
    <recommendedName>
        <fullName evidence="2">Anaphase-promoting complex subunit 5</fullName>
    </recommendedName>
</protein>
<dbReference type="InterPro" id="IPR026000">
    <property type="entry name" value="Apc5_dom"/>
</dbReference>
<dbReference type="GO" id="GO:0045842">
    <property type="term" value="P:positive regulation of mitotic metaphase/anaphase transition"/>
    <property type="evidence" value="ECO:0007669"/>
    <property type="project" value="TreeGrafter"/>
</dbReference>
<dbReference type="CDD" id="cd16270">
    <property type="entry name" value="Apc5_N"/>
    <property type="match status" value="1"/>
</dbReference>
<comment type="similarity">
    <text evidence="1">Belongs to the APC5 family.</text>
</comment>
<keyword evidence="9" id="KW-1185">Reference proteome</keyword>
<dbReference type="PANTHER" id="PTHR12830:SF9">
    <property type="entry name" value="ANAPHASE-PROMOTING COMPLEX SUBUNIT 5"/>
    <property type="match status" value="1"/>
</dbReference>
<keyword evidence="6" id="KW-0131">Cell cycle</keyword>
<gene>
    <name evidence="8" type="ORF">M378DRAFT_68525</name>
</gene>
<sequence length="666" mass="76434">MEPEAPPPTEHVLRPHHVALLSIFILTFKTFHSTALPAPFVLHVYRLLLSEVSEVARPRSYSELLNELSSAPKVDAEESRRFLSSFASYHNELATAEQLTNFFAELPSLFVEKNEDMRRSLFGYFCRRCFVSFIKLSFSGVIKLQRDYHSWRAGNAEAGYEPVQKDQLNHTDFLIFKTQADRKMWAKPEAFEAWEKGEATGDENLASENLRRFFEQHFHDSNDSGVRQHALLNLVRVHYTRGEYDAAWKVRLLAEAIIVARTSGDKITLQHCISMLHRLPSSSGQKCIVNEIQPDLHPMEVLYDVKKLTDPHNGQPLSASFDKIVQAVGLYDHWLDVQLAMHIDSEQWAQHTVQSIVWNAAGCHQLAAIEEDVVIAFTTVAGEDNQRLTVILNKAHKLARQGQYNNSLKMLLDPEVWRGISITDYTSWAHEIWHILTLRTTRRGQYRLYQGYLLPKRPPGFFNAREYFFDTDSSPMSKIRDALYEVLQMRQYDQASATIEHLLRALWHSEFLCHYDSYRIGIILLADIGLEFGMTKRCRRILDEVMSQIINGDDLEQRAVACFTLARCIVASGGPADSALQEAIRYLLIAEGDFKTLQIYRSLLDVQYLLSVMYHNLGATVKRDECAERHIKTENELRRLETIAADEEVEQIFDTVAIVGATLARR</sequence>
<dbReference type="OrthoDB" id="2504561at2759"/>
<dbReference type="PANTHER" id="PTHR12830">
    <property type="entry name" value="ANAPHASE-PROMOTING COMPLEX SUBUNIT 5"/>
    <property type="match status" value="1"/>
</dbReference>
<dbReference type="GO" id="GO:0005680">
    <property type="term" value="C:anaphase-promoting complex"/>
    <property type="evidence" value="ECO:0007669"/>
    <property type="project" value="InterPro"/>
</dbReference>
<evidence type="ECO:0000256" key="6">
    <source>
        <dbReference type="ARBA" id="ARBA00023306"/>
    </source>
</evidence>
<dbReference type="GO" id="GO:0051301">
    <property type="term" value="P:cell division"/>
    <property type="evidence" value="ECO:0007669"/>
    <property type="project" value="UniProtKB-KW"/>
</dbReference>
<dbReference type="AlphaFoldDB" id="A0A0C2X5W5"/>
<evidence type="ECO:0000256" key="4">
    <source>
        <dbReference type="ARBA" id="ARBA00022776"/>
    </source>
</evidence>
<evidence type="ECO:0000313" key="8">
    <source>
        <dbReference type="EMBL" id="KIL69717.1"/>
    </source>
</evidence>
<evidence type="ECO:0000256" key="1">
    <source>
        <dbReference type="ARBA" id="ARBA00007450"/>
    </source>
</evidence>
<name>A0A0C2X5W5_AMAMK</name>
<dbReference type="STRING" id="946122.A0A0C2X5W5"/>
<dbReference type="InParanoid" id="A0A0C2X5W5"/>
<keyword evidence="4" id="KW-0498">Mitosis</keyword>
<evidence type="ECO:0000259" key="7">
    <source>
        <dbReference type="Pfam" id="PF12862"/>
    </source>
</evidence>
<evidence type="ECO:0000313" key="9">
    <source>
        <dbReference type="Proteomes" id="UP000054549"/>
    </source>
</evidence>
<dbReference type="InterPro" id="IPR037679">
    <property type="entry name" value="Apc5"/>
</dbReference>
<dbReference type="Proteomes" id="UP000054549">
    <property type="component" value="Unassembled WGS sequence"/>
</dbReference>
<keyword evidence="3" id="KW-0132">Cell division</keyword>
<dbReference type="HOGENOM" id="CLU_025689_0_0_1"/>
<proteinExistence type="inferred from homology"/>
<dbReference type="EMBL" id="KN818225">
    <property type="protein sequence ID" value="KIL69717.1"/>
    <property type="molecule type" value="Genomic_DNA"/>
</dbReference>
<dbReference type="GO" id="GO:0031145">
    <property type="term" value="P:anaphase-promoting complex-dependent catabolic process"/>
    <property type="evidence" value="ECO:0007669"/>
    <property type="project" value="TreeGrafter"/>
</dbReference>
<evidence type="ECO:0000256" key="5">
    <source>
        <dbReference type="ARBA" id="ARBA00022786"/>
    </source>
</evidence>
<keyword evidence="5" id="KW-0833">Ubl conjugation pathway</keyword>